<dbReference type="EMBL" id="JAINUF010000003">
    <property type="protein sequence ID" value="KAJ8369276.1"/>
    <property type="molecule type" value="Genomic_DNA"/>
</dbReference>
<evidence type="ECO:0000256" key="1">
    <source>
        <dbReference type="SAM" id="MobiDB-lite"/>
    </source>
</evidence>
<reference evidence="2" key="1">
    <citation type="journal article" date="2023" name="Science">
        <title>Genome structures resolve the early diversification of teleost fishes.</title>
        <authorList>
            <person name="Parey E."/>
            <person name="Louis A."/>
            <person name="Montfort J."/>
            <person name="Bouchez O."/>
            <person name="Roques C."/>
            <person name="Iampietro C."/>
            <person name="Lluch J."/>
            <person name="Castinel A."/>
            <person name="Donnadieu C."/>
            <person name="Desvignes T."/>
            <person name="Floi Bucao C."/>
            <person name="Jouanno E."/>
            <person name="Wen M."/>
            <person name="Mejri S."/>
            <person name="Dirks R."/>
            <person name="Jansen H."/>
            <person name="Henkel C."/>
            <person name="Chen W.J."/>
            <person name="Zahm M."/>
            <person name="Cabau C."/>
            <person name="Klopp C."/>
            <person name="Thompson A.W."/>
            <person name="Robinson-Rechavi M."/>
            <person name="Braasch I."/>
            <person name="Lecointre G."/>
            <person name="Bobe J."/>
            <person name="Postlethwait J.H."/>
            <person name="Berthelot C."/>
            <person name="Roest Crollius H."/>
            <person name="Guiguen Y."/>
        </authorList>
    </citation>
    <scope>NUCLEOTIDE SEQUENCE</scope>
    <source>
        <strain evidence="2">WJC10195</strain>
    </source>
</reference>
<name>A0A9Q1FXZ6_SYNKA</name>
<keyword evidence="3" id="KW-1185">Reference proteome</keyword>
<evidence type="ECO:0000313" key="2">
    <source>
        <dbReference type="EMBL" id="KAJ8369276.1"/>
    </source>
</evidence>
<proteinExistence type="predicted"/>
<comment type="caution">
    <text evidence="2">The sequence shown here is derived from an EMBL/GenBank/DDBJ whole genome shotgun (WGS) entry which is preliminary data.</text>
</comment>
<feature type="region of interest" description="Disordered" evidence="1">
    <location>
        <begin position="1"/>
        <end position="48"/>
    </location>
</feature>
<dbReference type="Proteomes" id="UP001152622">
    <property type="component" value="Chromosome 3"/>
</dbReference>
<gene>
    <name evidence="2" type="ORF">SKAU_G00093040</name>
</gene>
<protein>
    <submittedName>
        <fullName evidence="2">Uncharacterized protein</fullName>
    </submittedName>
</protein>
<accession>A0A9Q1FXZ6</accession>
<dbReference type="AlphaFoldDB" id="A0A9Q1FXZ6"/>
<sequence length="99" mass="10416">MAGNEGGVDEEGDEMETRDSGGRGSLMGKGKRRKRKKNEESGSGSGMIRVSPQAQQLYLVPVPLLSRPFVLVKVVAMGVPGDDGRSVLPVGVALACLTF</sequence>
<organism evidence="2 3">
    <name type="scientific">Synaphobranchus kaupii</name>
    <name type="common">Kaup's arrowtooth eel</name>
    <dbReference type="NCBI Taxonomy" id="118154"/>
    <lineage>
        <taxon>Eukaryota</taxon>
        <taxon>Metazoa</taxon>
        <taxon>Chordata</taxon>
        <taxon>Craniata</taxon>
        <taxon>Vertebrata</taxon>
        <taxon>Euteleostomi</taxon>
        <taxon>Actinopterygii</taxon>
        <taxon>Neopterygii</taxon>
        <taxon>Teleostei</taxon>
        <taxon>Anguilliformes</taxon>
        <taxon>Synaphobranchidae</taxon>
        <taxon>Synaphobranchus</taxon>
    </lineage>
</organism>
<evidence type="ECO:0000313" key="3">
    <source>
        <dbReference type="Proteomes" id="UP001152622"/>
    </source>
</evidence>